<evidence type="ECO:0000256" key="1">
    <source>
        <dbReference type="ARBA" id="ARBA00022763"/>
    </source>
</evidence>
<reference evidence="5" key="1">
    <citation type="journal article" date="2019" name="Int. J. Syst. Evol. Microbiol.">
        <title>The Global Catalogue of Microorganisms (GCM) 10K type strain sequencing project: providing services to taxonomists for standard genome sequencing and annotation.</title>
        <authorList>
            <consortium name="The Broad Institute Genomics Platform"/>
            <consortium name="The Broad Institute Genome Sequencing Center for Infectious Disease"/>
            <person name="Wu L."/>
            <person name="Ma J."/>
        </authorList>
    </citation>
    <scope>NUCLEOTIDE SEQUENCE [LARGE SCALE GENOMIC DNA]</scope>
    <source>
        <strain evidence="5">JCM 16117</strain>
    </source>
</reference>
<dbReference type="InterPro" id="IPR011257">
    <property type="entry name" value="DNA_glycosylase"/>
</dbReference>
<dbReference type="PANTHER" id="PTHR43003:SF6">
    <property type="entry name" value="DNA GLYCOSYLASE"/>
    <property type="match status" value="1"/>
</dbReference>
<dbReference type="PANTHER" id="PTHR43003">
    <property type="entry name" value="DNA-3-METHYLADENINE GLYCOSYLASE"/>
    <property type="match status" value="1"/>
</dbReference>
<gene>
    <name evidence="4" type="ORF">GCM10009851_03650</name>
</gene>
<proteinExistence type="predicted"/>
<feature type="region of interest" description="Disordered" evidence="3">
    <location>
        <begin position="1"/>
        <end position="22"/>
    </location>
</feature>
<evidence type="ECO:0000256" key="2">
    <source>
        <dbReference type="ARBA" id="ARBA00023204"/>
    </source>
</evidence>
<keyword evidence="2" id="KW-0234">DNA repair</keyword>
<keyword evidence="1" id="KW-0227">DNA damage</keyword>
<organism evidence="4 5">
    <name type="scientific">Herbiconiux moechotypicola</name>
    <dbReference type="NCBI Taxonomy" id="637393"/>
    <lineage>
        <taxon>Bacteria</taxon>
        <taxon>Bacillati</taxon>
        <taxon>Actinomycetota</taxon>
        <taxon>Actinomycetes</taxon>
        <taxon>Micrococcales</taxon>
        <taxon>Microbacteriaceae</taxon>
        <taxon>Herbiconiux</taxon>
    </lineage>
</organism>
<dbReference type="RefSeq" id="WP_259477698.1">
    <property type="nucleotide sequence ID" value="NZ_BAAAQY010000001.1"/>
</dbReference>
<name>A0ABP5Q660_9MICO</name>
<keyword evidence="5" id="KW-1185">Reference proteome</keyword>
<protein>
    <recommendedName>
        <fullName evidence="6">3-methyladenine DNA glycosylase</fullName>
    </recommendedName>
</protein>
<comment type="caution">
    <text evidence="4">The sequence shown here is derived from an EMBL/GenBank/DDBJ whole genome shotgun (WGS) entry which is preliminary data.</text>
</comment>
<dbReference type="Proteomes" id="UP001500929">
    <property type="component" value="Unassembled WGS sequence"/>
</dbReference>
<evidence type="ECO:0000313" key="5">
    <source>
        <dbReference type="Proteomes" id="UP001500929"/>
    </source>
</evidence>
<evidence type="ECO:0000256" key="3">
    <source>
        <dbReference type="SAM" id="MobiDB-lite"/>
    </source>
</evidence>
<dbReference type="EMBL" id="BAAAQY010000001">
    <property type="protein sequence ID" value="GAA2223708.1"/>
    <property type="molecule type" value="Genomic_DNA"/>
</dbReference>
<dbReference type="SUPFAM" id="SSF48150">
    <property type="entry name" value="DNA-glycosylase"/>
    <property type="match status" value="1"/>
</dbReference>
<dbReference type="Gene3D" id="1.10.340.30">
    <property type="entry name" value="Hypothetical protein, domain 2"/>
    <property type="match status" value="1"/>
</dbReference>
<accession>A0ABP5Q660</accession>
<evidence type="ECO:0000313" key="4">
    <source>
        <dbReference type="EMBL" id="GAA2223708.1"/>
    </source>
</evidence>
<evidence type="ECO:0008006" key="6">
    <source>
        <dbReference type="Google" id="ProtNLM"/>
    </source>
</evidence>
<dbReference type="InterPro" id="IPR051912">
    <property type="entry name" value="Alkylbase_DNA_Glycosylase/TA"/>
</dbReference>
<sequence>MSPTSAGAAEAGRGHEPLTAHYAPAEPVDLVSTLAPLRRGPHDPCIRVAPEGLWVVLDTPGGSASLLLRGMRGAVTAQAWGDGAAVALDELPILLGSGDDWSELDLSPSPLLGEVRRRRPGLRLVRSSRVLGALVPAVIEQRVTSVEAHRAWRTLVTRFGAPAPGPAPESMRVPPSPETWRRIPSWDWHRAGVDPGRSATVVRAAVVAAGLERTLSGAGAGGGPDVWRRLRTVPGVGEWTAAETAQRSHGDPDAVSFGDYHLASLVGTALVGEPLDDDGLAELLEPWAGQRQRVVRLALASGVSVPRRGARITIQDHRSH</sequence>